<dbReference type="Gene3D" id="3.10.105.10">
    <property type="entry name" value="Dipeptide-binding Protein, Domain 3"/>
    <property type="match status" value="1"/>
</dbReference>
<comment type="caution">
    <text evidence="3">The sequence shown here is derived from an EMBL/GenBank/DDBJ whole genome shotgun (WGS) entry which is preliminary data.</text>
</comment>
<feature type="compositionally biased region" description="Basic and acidic residues" evidence="1">
    <location>
        <begin position="134"/>
        <end position="151"/>
    </location>
</feature>
<keyword evidence="4" id="KW-1185">Reference proteome</keyword>
<sequence length="267" mass="27648">MQTLSPYSNDATVLSKLSVAEGLTALDENGAAVPVLAKSWKHVDATTWTFELRKAAPLDGAPVTAESVVNALAHANAAEPKPRVLSDVALPAKADDADTVTIKHRGRRPGAPAAPGQPGAGRPGRQGVRQGRHGQPDRHRDRPLQDHEAHRQVKGAHALRGGDVNIAEWIPTAQAKPLDAKARHEVPSVRTDSLVLNTGGGLCTDPALRAAAREAVDGSALVDSVFGGFTGPAQGLSGPPRHGRPTSASRSLAGPSPRPPAQVKAGT</sequence>
<gene>
    <name evidence="3" type="ORF">WB403_01715</name>
</gene>
<dbReference type="Proteomes" id="UP001365781">
    <property type="component" value="Unassembled WGS sequence"/>
</dbReference>
<organism evidence="3 4">
    <name type="scientific">Streptomyces brasiliscabiei</name>
    <dbReference type="NCBI Taxonomy" id="2736302"/>
    <lineage>
        <taxon>Bacteria</taxon>
        <taxon>Bacillati</taxon>
        <taxon>Actinomycetota</taxon>
        <taxon>Actinomycetes</taxon>
        <taxon>Kitasatosporales</taxon>
        <taxon>Streptomycetaceae</taxon>
        <taxon>Streptomyces</taxon>
    </lineage>
</organism>
<dbReference type="EMBL" id="JBBAYM010000001">
    <property type="protein sequence ID" value="MEI5607873.1"/>
    <property type="molecule type" value="Genomic_DNA"/>
</dbReference>
<dbReference type="Gene3D" id="3.40.190.10">
    <property type="entry name" value="Periplasmic binding protein-like II"/>
    <property type="match status" value="2"/>
</dbReference>
<feature type="domain" description="Solute-binding protein family 5" evidence="2">
    <location>
        <begin position="33"/>
        <end position="107"/>
    </location>
</feature>
<feature type="region of interest" description="Disordered" evidence="1">
    <location>
        <begin position="229"/>
        <end position="267"/>
    </location>
</feature>
<evidence type="ECO:0000313" key="3">
    <source>
        <dbReference type="EMBL" id="MEI5607873.1"/>
    </source>
</evidence>
<dbReference type="PANTHER" id="PTHR30290:SF65">
    <property type="entry name" value="MONOACYL PHOSPHATIDYLINOSITOL TETRAMANNOSIDE-BINDING PROTEIN LPQW-RELATED"/>
    <property type="match status" value="1"/>
</dbReference>
<name>A0ABU8G3V7_9ACTN</name>
<evidence type="ECO:0000256" key="1">
    <source>
        <dbReference type="SAM" id="MobiDB-lite"/>
    </source>
</evidence>
<accession>A0ABU8G3V7</accession>
<feature type="region of interest" description="Disordered" evidence="1">
    <location>
        <begin position="96"/>
        <end position="160"/>
    </location>
</feature>
<reference evidence="3 4" key="1">
    <citation type="submission" date="2024-03" db="EMBL/GenBank/DDBJ databases">
        <title>First Report of Pectobacterium brasiliscabiei causing potato scab in china.</title>
        <authorList>
            <person name="Handique U."/>
        </authorList>
    </citation>
    <scope>NUCLEOTIDE SEQUENCE [LARGE SCALE GENOMIC DNA]</scope>
    <source>
        <strain evidence="3 4">ZRIMU1503</strain>
    </source>
</reference>
<dbReference type="PANTHER" id="PTHR30290">
    <property type="entry name" value="PERIPLASMIC BINDING COMPONENT OF ABC TRANSPORTER"/>
    <property type="match status" value="1"/>
</dbReference>
<evidence type="ECO:0000313" key="4">
    <source>
        <dbReference type="Proteomes" id="UP001365781"/>
    </source>
</evidence>
<proteinExistence type="predicted"/>
<feature type="domain" description="Solute-binding protein family 5" evidence="2">
    <location>
        <begin position="157"/>
        <end position="240"/>
    </location>
</feature>
<protein>
    <submittedName>
        <fullName evidence="3">ABC transporter substrate-binding protein</fullName>
    </submittedName>
</protein>
<dbReference type="SUPFAM" id="SSF53850">
    <property type="entry name" value="Periplasmic binding protein-like II"/>
    <property type="match status" value="1"/>
</dbReference>
<evidence type="ECO:0000259" key="2">
    <source>
        <dbReference type="Pfam" id="PF00496"/>
    </source>
</evidence>
<dbReference type="RefSeq" id="WP_336535543.1">
    <property type="nucleotide sequence ID" value="NZ_JBBAYL010000002.1"/>
</dbReference>
<dbReference type="Pfam" id="PF00496">
    <property type="entry name" value="SBP_bac_5"/>
    <property type="match status" value="2"/>
</dbReference>
<dbReference type="InterPro" id="IPR039424">
    <property type="entry name" value="SBP_5"/>
</dbReference>
<dbReference type="InterPro" id="IPR000914">
    <property type="entry name" value="SBP_5_dom"/>
</dbReference>